<name>A0A5B2X4P4_9PSEU</name>
<dbReference type="Proteomes" id="UP000323454">
    <property type="component" value="Unassembled WGS sequence"/>
</dbReference>
<evidence type="ECO:0000256" key="4">
    <source>
        <dbReference type="ARBA" id="ARBA00023163"/>
    </source>
</evidence>
<sequence>MMVVSGVRGSVPDALAEEDEQQDQPDREQDVAETGGQRHDNGHLAADHALARRDSVSVEDLADVPLVTIAGNIPQGWLDHHLPTSTPAGQPVPQGPAVTYWPEVLSLVAAGRGVTPVSARAAKYHTRPGVAFVPFADAPPVEYGLLWPTSSATNRVRAFVRAACEVAGLDAGGLGRDSQVPQRLLHPGPVGLH</sequence>
<dbReference type="OrthoDB" id="79118at2"/>
<evidence type="ECO:0000256" key="3">
    <source>
        <dbReference type="ARBA" id="ARBA00023125"/>
    </source>
</evidence>
<dbReference type="EMBL" id="VUOB01000042">
    <property type="protein sequence ID" value="KAA2258135.1"/>
    <property type="molecule type" value="Genomic_DNA"/>
</dbReference>
<keyword evidence="2" id="KW-0805">Transcription regulation</keyword>
<dbReference type="GO" id="GO:0032993">
    <property type="term" value="C:protein-DNA complex"/>
    <property type="evidence" value="ECO:0007669"/>
    <property type="project" value="TreeGrafter"/>
</dbReference>
<dbReference type="GO" id="GO:0003700">
    <property type="term" value="F:DNA-binding transcription factor activity"/>
    <property type="evidence" value="ECO:0007669"/>
    <property type="project" value="TreeGrafter"/>
</dbReference>
<keyword evidence="3" id="KW-0238">DNA-binding</keyword>
<dbReference type="Pfam" id="PF03466">
    <property type="entry name" value="LysR_substrate"/>
    <property type="match status" value="1"/>
</dbReference>
<dbReference type="AlphaFoldDB" id="A0A5B2X4P4"/>
<keyword evidence="4" id="KW-0804">Transcription</keyword>
<proteinExistence type="inferred from homology"/>
<feature type="compositionally biased region" description="Basic and acidic residues" evidence="5">
    <location>
        <begin position="24"/>
        <end position="43"/>
    </location>
</feature>
<protein>
    <recommendedName>
        <fullName evidence="6">LysR substrate-binding domain-containing protein</fullName>
    </recommendedName>
</protein>
<evidence type="ECO:0000256" key="2">
    <source>
        <dbReference type="ARBA" id="ARBA00023015"/>
    </source>
</evidence>
<evidence type="ECO:0000256" key="5">
    <source>
        <dbReference type="SAM" id="MobiDB-lite"/>
    </source>
</evidence>
<comment type="similarity">
    <text evidence="1">Belongs to the LysR transcriptional regulatory family.</text>
</comment>
<dbReference type="GO" id="GO:0003677">
    <property type="term" value="F:DNA binding"/>
    <property type="evidence" value="ECO:0007669"/>
    <property type="project" value="UniProtKB-KW"/>
</dbReference>
<keyword evidence="8" id="KW-1185">Reference proteome</keyword>
<comment type="caution">
    <text evidence="7">The sequence shown here is derived from an EMBL/GenBank/DDBJ whole genome shotgun (WGS) entry which is preliminary data.</text>
</comment>
<dbReference type="Gene3D" id="3.40.190.10">
    <property type="entry name" value="Periplasmic binding protein-like II"/>
    <property type="match status" value="1"/>
</dbReference>
<feature type="region of interest" description="Disordered" evidence="5">
    <location>
        <begin position="1"/>
        <end position="43"/>
    </location>
</feature>
<dbReference type="SUPFAM" id="SSF53850">
    <property type="entry name" value="Periplasmic binding protein-like II"/>
    <property type="match status" value="1"/>
</dbReference>
<evidence type="ECO:0000256" key="1">
    <source>
        <dbReference type="ARBA" id="ARBA00009437"/>
    </source>
</evidence>
<dbReference type="PANTHER" id="PTHR30346">
    <property type="entry name" value="TRANSCRIPTIONAL DUAL REGULATOR HCAR-RELATED"/>
    <property type="match status" value="1"/>
</dbReference>
<organism evidence="7 8">
    <name type="scientific">Solihabitans fulvus</name>
    <dbReference type="NCBI Taxonomy" id="1892852"/>
    <lineage>
        <taxon>Bacteria</taxon>
        <taxon>Bacillati</taxon>
        <taxon>Actinomycetota</taxon>
        <taxon>Actinomycetes</taxon>
        <taxon>Pseudonocardiales</taxon>
        <taxon>Pseudonocardiaceae</taxon>
        <taxon>Solihabitans</taxon>
    </lineage>
</organism>
<gene>
    <name evidence="7" type="ORF">F0L68_24490</name>
</gene>
<accession>A0A5B2X4P4</accession>
<reference evidence="7 8" key="2">
    <citation type="submission" date="2019-09" db="EMBL/GenBank/DDBJ databases">
        <authorList>
            <person name="Jin C."/>
        </authorList>
    </citation>
    <scope>NUCLEOTIDE SEQUENCE [LARGE SCALE GENOMIC DNA]</scope>
    <source>
        <strain evidence="7 8">AN110305</strain>
    </source>
</reference>
<dbReference type="InterPro" id="IPR005119">
    <property type="entry name" value="LysR_subst-bd"/>
</dbReference>
<evidence type="ECO:0000313" key="8">
    <source>
        <dbReference type="Proteomes" id="UP000323454"/>
    </source>
</evidence>
<reference evidence="7 8" key="1">
    <citation type="submission" date="2019-09" db="EMBL/GenBank/DDBJ databases">
        <title>Goodfellowia gen. nov., a new genus of the Pseudonocardineae related to Actinoalloteichus, containing Goodfellowia coeruleoviolacea gen. nov., comb. nov. gen. nov., comb. nov.</title>
        <authorList>
            <person name="Labeda D."/>
        </authorList>
    </citation>
    <scope>NUCLEOTIDE SEQUENCE [LARGE SCALE GENOMIC DNA]</scope>
    <source>
        <strain evidence="7 8">AN110305</strain>
    </source>
</reference>
<feature type="domain" description="LysR substrate-binding" evidence="6">
    <location>
        <begin position="45"/>
        <end position="163"/>
    </location>
</feature>
<evidence type="ECO:0000313" key="7">
    <source>
        <dbReference type="EMBL" id="KAA2258135.1"/>
    </source>
</evidence>
<evidence type="ECO:0000259" key="6">
    <source>
        <dbReference type="Pfam" id="PF03466"/>
    </source>
</evidence>
<dbReference type="PANTHER" id="PTHR30346:SF0">
    <property type="entry name" value="HCA OPERON TRANSCRIPTIONAL ACTIVATOR HCAR"/>
    <property type="match status" value="1"/>
</dbReference>